<name>A0ABV7A046_9PROT</name>
<keyword evidence="1" id="KW-0732">Signal</keyword>
<dbReference type="RefSeq" id="WP_343163023.1">
    <property type="nucleotide sequence ID" value="NZ_JBHRSV010000028.1"/>
</dbReference>
<comment type="caution">
    <text evidence="2">The sequence shown here is derived from an EMBL/GenBank/DDBJ whole genome shotgun (WGS) entry which is preliminary data.</text>
</comment>
<keyword evidence="3" id="KW-1185">Reference proteome</keyword>
<dbReference type="EMBL" id="JBHRSV010000028">
    <property type="protein sequence ID" value="MFC2927032.1"/>
    <property type="molecule type" value="Genomic_DNA"/>
</dbReference>
<evidence type="ECO:0000256" key="1">
    <source>
        <dbReference type="SAM" id="SignalP"/>
    </source>
</evidence>
<organism evidence="2 3">
    <name type="scientific">Hyphobacterium vulgare</name>
    <dbReference type="NCBI Taxonomy" id="1736751"/>
    <lineage>
        <taxon>Bacteria</taxon>
        <taxon>Pseudomonadati</taxon>
        <taxon>Pseudomonadota</taxon>
        <taxon>Alphaproteobacteria</taxon>
        <taxon>Maricaulales</taxon>
        <taxon>Maricaulaceae</taxon>
        <taxon>Hyphobacterium</taxon>
    </lineage>
</organism>
<evidence type="ECO:0000313" key="3">
    <source>
        <dbReference type="Proteomes" id="UP001595379"/>
    </source>
</evidence>
<proteinExistence type="predicted"/>
<protein>
    <recommendedName>
        <fullName evidence="4">DUF4440 domain-containing protein</fullName>
    </recommendedName>
</protein>
<accession>A0ABV7A046</accession>
<evidence type="ECO:0000313" key="2">
    <source>
        <dbReference type="EMBL" id="MFC2927032.1"/>
    </source>
</evidence>
<dbReference type="Proteomes" id="UP001595379">
    <property type="component" value="Unassembled WGS sequence"/>
</dbReference>
<sequence length="157" mass="16637">MIRTMTSAFVLAGAAAVSAFAQDAQSAIDGAMEADREFAAHAREHGLAAAFSRYAAEDGRVLRPGSDDIVGPDAIFGANPDGGDMVLHWWPRGGYGSEDGTFAVTYGSWEFYPDGNMDAAPAGTGDYVSAWRLTDEGWRFVLDTGNSDPAPQPPETE</sequence>
<feature type="chain" id="PRO_5045691090" description="DUF4440 domain-containing protein" evidence="1">
    <location>
        <begin position="22"/>
        <end position="157"/>
    </location>
</feature>
<gene>
    <name evidence="2" type="ORF">ACFOOR_13025</name>
</gene>
<feature type="signal peptide" evidence="1">
    <location>
        <begin position="1"/>
        <end position="21"/>
    </location>
</feature>
<evidence type="ECO:0008006" key="4">
    <source>
        <dbReference type="Google" id="ProtNLM"/>
    </source>
</evidence>
<dbReference type="SUPFAM" id="SSF54427">
    <property type="entry name" value="NTF2-like"/>
    <property type="match status" value="1"/>
</dbReference>
<dbReference type="Gene3D" id="3.10.450.50">
    <property type="match status" value="1"/>
</dbReference>
<reference evidence="3" key="1">
    <citation type="journal article" date="2019" name="Int. J. Syst. Evol. Microbiol.">
        <title>The Global Catalogue of Microorganisms (GCM) 10K type strain sequencing project: providing services to taxonomists for standard genome sequencing and annotation.</title>
        <authorList>
            <consortium name="The Broad Institute Genomics Platform"/>
            <consortium name="The Broad Institute Genome Sequencing Center for Infectious Disease"/>
            <person name="Wu L."/>
            <person name="Ma J."/>
        </authorList>
    </citation>
    <scope>NUCLEOTIDE SEQUENCE [LARGE SCALE GENOMIC DNA]</scope>
    <source>
        <strain evidence="3">KCTC 52487</strain>
    </source>
</reference>
<dbReference type="InterPro" id="IPR032710">
    <property type="entry name" value="NTF2-like_dom_sf"/>
</dbReference>